<dbReference type="EMBL" id="JAAZSR010000007">
    <property type="protein sequence ID" value="NKX49206.1"/>
    <property type="molecule type" value="Genomic_DNA"/>
</dbReference>
<sequence length="253" mass="26709">MPFYQDAAATQPLEATPLVQRPRRLSQLAAPIYYRRRGGAGVVTIRAHDLTRGPEGNSSDLASVPTFMRGLVASYGRQSAPALLHDQRMAEGSRLPPPAGLLQRRIFGEGFRQALLETDVAQLRARLMWAAVSAENYWSHTRIRGKLMAASIAAGGLGLAAGLVFLLGAGNPAPAAASLLLAAVLSAAWARDWAVIAVLSGAVGLLGPVLLANLAGQLLLWLCESLWWLAAAAFFGRSAPPPAPGPLARIRAL</sequence>
<feature type="transmembrane region" description="Helical" evidence="1">
    <location>
        <begin position="147"/>
        <end position="167"/>
    </location>
</feature>
<evidence type="ECO:0000256" key="1">
    <source>
        <dbReference type="SAM" id="Phobius"/>
    </source>
</evidence>
<dbReference type="Proteomes" id="UP000523795">
    <property type="component" value="Unassembled WGS sequence"/>
</dbReference>
<keyword evidence="1" id="KW-0812">Transmembrane</keyword>
<proteinExistence type="predicted"/>
<reference evidence="2 3" key="1">
    <citation type="submission" date="2020-04" db="EMBL/GenBank/DDBJ databases">
        <authorList>
            <person name="Liu S."/>
        </authorList>
    </citation>
    <scope>NUCLEOTIDE SEQUENCE [LARGE SCALE GENOMIC DNA]</scope>
    <source>
        <strain evidence="2 3">CGMCC 1.15091</strain>
    </source>
</reference>
<accession>A0ABX1JKF7</accession>
<keyword evidence="3" id="KW-1185">Reference proteome</keyword>
<evidence type="ECO:0000313" key="2">
    <source>
        <dbReference type="EMBL" id="NKX49206.1"/>
    </source>
</evidence>
<gene>
    <name evidence="2" type="ORF">HER39_01135</name>
</gene>
<feature type="transmembrane region" description="Helical" evidence="1">
    <location>
        <begin position="218"/>
        <end position="236"/>
    </location>
</feature>
<comment type="caution">
    <text evidence="2">The sequence shown here is derived from an EMBL/GenBank/DDBJ whole genome shotgun (WGS) entry which is preliminary data.</text>
</comment>
<dbReference type="InterPro" id="IPR010767">
    <property type="entry name" value="Phage_CGC-2007_Cje0229"/>
</dbReference>
<feature type="transmembrane region" description="Helical" evidence="1">
    <location>
        <begin position="195"/>
        <end position="212"/>
    </location>
</feature>
<organism evidence="2 3">
    <name type="scientific">Arthrobacter deserti</name>
    <dbReference type="NCBI Taxonomy" id="1742687"/>
    <lineage>
        <taxon>Bacteria</taxon>
        <taxon>Bacillati</taxon>
        <taxon>Actinomycetota</taxon>
        <taxon>Actinomycetes</taxon>
        <taxon>Micrococcales</taxon>
        <taxon>Micrococcaceae</taxon>
        <taxon>Arthrobacter</taxon>
    </lineage>
</organism>
<protein>
    <submittedName>
        <fullName evidence="2">DUF1353 domain-containing protein</fullName>
    </submittedName>
</protein>
<keyword evidence="1" id="KW-1133">Transmembrane helix</keyword>
<evidence type="ECO:0000313" key="3">
    <source>
        <dbReference type="Proteomes" id="UP000523795"/>
    </source>
</evidence>
<name>A0ABX1JKF7_9MICC</name>
<dbReference type="Pfam" id="PF07087">
    <property type="entry name" value="DUF1353"/>
    <property type="match status" value="1"/>
</dbReference>
<keyword evidence="1" id="KW-0472">Membrane</keyword>